<evidence type="ECO:0000313" key="10">
    <source>
        <dbReference type="Proteomes" id="UP000245884"/>
    </source>
</evidence>
<comment type="similarity">
    <text evidence="6">Belongs to the class I-like SAM-binding methyltransferase superfamily. rRNA adenine N(6)-methyltransferase family.</text>
</comment>
<keyword evidence="1 6" id="KW-0489">Methyltransferase</keyword>
<evidence type="ECO:0000256" key="8">
    <source>
        <dbReference type="SAM" id="MobiDB-lite"/>
    </source>
</evidence>
<keyword evidence="10" id="KW-1185">Reference proteome</keyword>
<name>A0A316UVL6_9BASI</name>
<evidence type="ECO:0000256" key="6">
    <source>
        <dbReference type="RuleBase" id="RU362106"/>
    </source>
</evidence>
<dbReference type="Proteomes" id="UP000245884">
    <property type="component" value="Unassembled WGS sequence"/>
</dbReference>
<dbReference type="AlphaFoldDB" id="A0A316UVL6"/>
<feature type="compositionally biased region" description="Polar residues" evidence="8">
    <location>
        <begin position="432"/>
        <end position="460"/>
    </location>
</feature>
<keyword evidence="7" id="KW-0175">Coiled coil</keyword>
<keyword evidence="3 6" id="KW-0949">S-adenosyl-L-methionine</keyword>
<dbReference type="STRING" id="1569628.A0A316UVL6"/>
<dbReference type="PANTHER" id="PTHR11727:SF7">
    <property type="entry name" value="DIMETHYLADENOSINE TRANSFERASE-RELATED"/>
    <property type="match status" value="1"/>
</dbReference>
<evidence type="ECO:0000256" key="5">
    <source>
        <dbReference type="ARBA" id="ARBA00024915"/>
    </source>
</evidence>
<dbReference type="Gene3D" id="3.40.50.150">
    <property type="entry name" value="Vaccinia Virus protein VP39"/>
    <property type="match status" value="1"/>
</dbReference>
<dbReference type="RefSeq" id="XP_025362983.1">
    <property type="nucleotide sequence ID" value="XM_025508827.1"/>
</dbReference>
<feature type="region of interest" description="Disordered" evidence="8">
    <location>
        <begin position="655"/>
        <end position="684"/>
    </location>
</feature>
<dbReference type="Gene3D" id="1.10.8.100">
    <property type="entry name" value="Ribosomal RNA adenine dimethylase-like, domain 2"/>
    <property type="match status" value="1"/>
</dbReference>
<dbReference type="InterPro" id="IPR023165">
    <property type="entry name" value="rRNA_Ade_diMease-like_C"/>
</dbReference>
<feature type="compositionally biased region" description="Polar residues" evidence="8">
    <location>
        <begin position="659"/>
        <end position="668"/>
    </location>
</feature>
<accession>A0A316UVL6</accession>
<evidence type="ECO:0000256" key="7">
    <source>
        <dbReference type="SAM" id="Coils"/>
    </source>
</evidence>
<dbReference type="InterPro" id="IPR029063">
    <property type="entry name" value="SAM-dependent_MTases_sf"/>
</dbReference>
<protein>
    <recommendedName>
        <fullName evidence="6">rRNA adenine N(6)-methyltransferase</fullName>
        <ecNumber evidence="6">2.1.1.-</ecNumber>
    </recommendedName>
</protein>
<feature type="region of interest" description="Disordered" evidence="8">
    <location>
        <begin position="718"/>
        <end position="750"/>
    </location>
</feature>
<feature type="compositionally biased region" description="Basic residues" evidence="8">
    <location>
        <begin position="512"/>
        <end position="525"/>
    </location>
</feature>
<gene>
    <name evidence="9" type="ORF">BDZ90DRAFT_274123</name>
</gene>
<feature type="region of interest" description="Disordered" evidence="8">
    <location>
        <begin position="380"/>
        <end position="535"/>
    </location>
</feature>
<dbReference type="GeneID" id="37030650"/>
<feature type="compositionally biased region" description="Low complexity" evidence="8">
    <location>
        <begin position="478"/>
        <end position="504"/>
    </location>
</feature>
<dbReference type="Pfam" id="PF00398">
    <property type="entry name" value="RrnaAD"/>
    <property type="match status" value="1"/>
</dbReference>
<feature type="coiled-coil region" evidence="7">
    <location>
        <begin position="276"/>
        <end position="355"/>
    </location>
</feature>
<keyword evidence="2 6" id="KW-0808">Transferase</keyword>
<reference evidence="9 10" key="1">
    <citation type="journal article" date="2018" name="Mol. Biol. Evol.">
        <title>Broad Genomic Sampling Reveals a Smut Pathogenic Ancestry of the Fungal Clade Ustilaginomycotina.</title>
        <authorList>
            <person name="Kijpornyongpan T."/>
            <person name="Mondo S.J."/>
            <person name="Barry K."/>
            <person name="Sandor L."/>
            <person name="Lee J."/>
            <person name="Lipzen A."/>
            <person name="Pangilinan J."/>
            <person name="LaButti K."/>
            <person name="Hainaut M."/>
            <person name="Henrissat B."/>
            <person name="Grigoriev I.V."/>
            <person name="Spatafora J.W."/>
            <person name="Aime M.C."/>
        </authorList>
    </citation>
    <scope>NUCLEOTIDE SEQUENCE [LARGE SCALE GENOMIC DNA]</scope>
    <source>
        <strain evidence="9 10">MCA 5214</strain>
    </source>
</reference>
<dbReference type="SUPFAM" id="SSF53335">
    <property type="entry name" value="S-adenosyl-L-methionine-dependent methyltransferases"/>
    <property type="match status" value="1"/>
</dbReference>
<proteinExistence type="inferred from homology"/>
<evidence type="ECO:0000256" key="1">
    <source>
        <dbReference type="ARBA" id="ARBA00022603"/>
    </source>
</evidence>
<keyword evidence="6" id="KW-0698">rRNA processing</keyword>
<evidence type="ECO:0000313" key="9">
    <source>
        <dbReference type="EMBL" id="PWN28371.1"/>
    </source>
</evidence>
<sequence>MRDRTAIKKFVDGLELESIVEQNGGQKVTIIESFAGPGTITSELISRKEVGRVIAMETSPKFTWALESLKEDPTLVDAEGKGPKDKLFFYHRDEGYHWWAYQELEQYGAFSQTKTWAEDPSRPAHQLAPVVFVSQLPNTVHGDQLYTQLIAAMGNGGWIFPYGRIKLAFVMPETLAKRATANAGSAWRARIGTLGGIYAWQRIIQSAQSLEPQTDCFWPENLRAQRRTLRNAASISNENMASGSSQLAMCTLTAVPKVRQVQAWRRLAGLQSQIPASVLEEEKAHLQQEAEQKAQLIRDERTKLANQEAEMEEQRKREAAVKVVGTREKAMEEKLRGFDAKIAQLKAEYKELRGEDITDEDIEVEYQKVKLLLARERRRQLGGSNRSERRARKKGVAVSSSLMDTAAEQGGTAVGETDSGADAVSADGSEGLSPSSDELASGTTLSQLRQGTGPSQTPSAGPTLGRRDFSTSARSRSSVDPATSSDAPSASSGAATANADADAPSEQETFSPKRRRASAPRKAGGRRSDSTSAPPAWAATLESLRKVHQDKLTYLRLIDGRRTRLTSHYENEAEARQLKHEEAIKAAAEVQASEVVEALCGIEVESLDYLLRGVYVLRSKSISTALARTFPGAESVLKRIGPDAEAVYEKQLELARQRAQASGDSNAQTLTPPPLPPKSLRIHPDTPVCDLTDEQWILLARTFERWPFRPAHLFDESKLSSAPRTKSTSKDSPNERGATWTKETMMAEVD</sequence>
<organism evidence="9 10">
    <name type="scientific">Jaminaea rosea</name>
    <dbReference type="NCBI Taxonomy" id="1569628"/>
    <lineage>
        <taxon>Eukaryota</taxon>
        <taxon>Fungi</taxon>
        <taxon>Dikarya</taxon>
        <taxon>Basidiomycota</taxon>
        <taxon>Ustilaginomycotina</taxon>
        <taxon>Exobasidiomycetes</taxon>
        <taxon>Microstromatales</taxon>
        <taxon>Microstromatales incertae sedis</taxon>
        <taxon>Jaminaea</taxon>
    </lineage>
</organism>
<dbReference type="PANTHER" id="PTHR11727">
    <property type="entry name" value="DIMETHYLADENOSINE TRANSFERASE"/>
    <property type="match status" value="1"/>
</dbReference>
<dbReference type="EMBL" id="KZ819665">
    <property type="protein sequence ID" value="PWN28371.1"/>
    <property type="molecule type" value="Genomic_DNA"/>
</dbReference>
<dbReference type="EC" id="2.1.1.-" evidence="6"/>
<dbReference type="OrthoDB" id="16079at2759"/>
<keyword evidence="4" id="KW-0694">RNA-binding</keyword>
<evidence type="ECO:0000256" key="3">
    <source>
        <dbReference type="ARBA" id="ARBA00022691"/>
    </source>
</evidence>
<evidence type="ECO:0000256" key="4">
    <source>
        <dbReference type="ARBA" id="ARBA00022884"/>
    </source>
</evidence>
<dbReference type="GO" id="GO:0000179">
    <property type="term" value="F:rRNA (adenine-N6,N6-)-dimethyltransferase activity"/>
    <property type="evidence" value="ECO:0007669"/>
    <property type="project" value="TreeGrafter"/>
</dbReference>
<dbReference type="GO" id="GO:0003723">
    <property type="term" value="F:RNA binding"/>
    <property type="evidence" value="ECO:0007669"/>
    <property type="project" value="UniProtKB-KW"/>
</dbReference>
<dbReference type="InterPro" id="IPR001737">
    <property type="entry name" value="KsgA/Erm"/>
</dbReference>
<evidence type="ECO:0000256" key="2">
    <source>
        <dbReference type="ARBA" id="ARBA00022679"/>
    </source>
</evidence>
<comment type="function">
    <text evidence="5">Mitochondrial transcription factor that confers selective promoter recognition on the core subunit of the yeast mitochondrial RNA polymerase. Interacts with DNA in a non-specific manner.</text>
</comment>